<dbReference type="PIRSF" id="PIRSF016660">
    <property type="entry name" value="YedI"/>
    <property type="match status" value="1"/>
</dbReference>
<evidence type="ECO:0000313" key="2">
    <source>
        <dbReference type="EMBL" id="GGL76390.1"/>
    </source>
</evidence>
<proteinExistence type="predicted"/>
<dbReference type="Proteomes" id="UP000639973">
    <property type="component" value="Unassembled WGS sequence"/>
</dbReference>
<dbReference type="PANTHER" id="PTHR30503:SF3">
    <property type="entry name" value="INNER MEMBRANE PROTEIN YEDI"/>
    <property type="match status" value="1"/>
</dbReference>
<feature type="transmembrane region" description="Helical" evidence="1">
    <location>
        <begin position="223"/>
        <end position="245"/>
    </location>
</feature>
<protein>
    <submittedName>
        <fullName evidence="2">ABC transporter</fullName>
    </submittedName>
</protein>
<organism evidence="2 3">
    <name type="scientific">Deinococcus aerolatus</name>
    <dbReference type="NCBI Taxonomy" id="522487"/>
    <lineage>
        <taxon>Bacteria</taxon>
        <taxon>Thermotogati</taxon>
        <taxon>Deinococcota</taxon>
        <taxon>Deinococci</taxon>
        <taxon>Deinococcales</taxon>
        <taxon>Deinococcaceae</taxon>
        <taxon>Deinococcus</taxon>
    </lineage>
</organism>
<sequence length="314" mass="32788">MSGLVALLDDVAALAKLAAASVDDIGAAAGRAGVKAMGIVVDDTAVTPRYVTGFTPERELPIIWRIAKGSLKNKIVFILPAALLLSQFLPWALNPLLMLGGAYLCFEGAEKVYEAIWGHHEDGAEQVIKLTSTAHEEKMVAGAIRTDFILSAEIMAISLAEVATQPLFSRALILVLVALMITALVYGVVGLIVKTDDFGLKLAQSGSGVAQAIGRGLVKGMPMVMSALSVIGTAAMLWVGGHIIIDGLDKFGLTWPAHTLHDLALAAGHAIPFAEGVVEWLVDTLGSALVGLLLGGIIVAALHLRPAKKEAASH</sequence>
<keyword evidence="1" id="KW-0812">Transmembrane</keyword>
<feature type="transmembrane region" description="Helical" evidence="1">
    <location>
        <begin position="285"/>
        <end position="304"/>
    </location>
</feature>
<gene>
    <name evidence="2" type="ORF">GCM10010840_13160</name>
</gene>
<keyword evidence="1" id="KW-0472">Membrane</keyword>
<evidence type="ECO:0000313" key="3">
    <source>
        <dbReference type="Proteomes" id="UP000639973"/>
    </source>
</evidence>
<name>A0ABQ2G5C8_9DEIO</name>
<dbReference type="Pfam" id="PF05661">
    <property type="entry name" value="DUF808"/>
    <property type="match status" value="1"/>
</dbReference>
<reference evidence="3" key="1">
    <citation type="journal article" date="2019" name="Int. J. Syst. Evol. Microbiol.">
        <title>The Global Catalogue of Microorganisms (GCM) 10K type strain sequencing project: providing services to taxonomists for standard genome sequencing and annotation.</title>
        <authorList>
            <consortium name="The Broad Institute Genomics Platform"/>
            <consortium name="The Broad Institute Genome Sequencing Center for Infectious Disease"/>
            <person name="Wu L."/>
            <person name="Ma J."/>
        </authorList>
    </citation>
    <scope>NUCLEOTIDE SEQUENCE [LARGE SCALE GENOMIC DNA]</scope>
    <source>
        <strain evidence="3">JCM 15442</strain>
    </source>
</reference>
<feature type="transmembrane region" description="Helical" evidence="1">
    <location>
        <begin position="171"/>
        <end position="193"/>
    </location>
</feature>
<keyword evidence="3" id="KW-1185">Reference proteome</keyword>
<accession>A0ABQ2G5C8</accession>
<evidence type="ECO:0000256" key="1">
    <source>
        <dbReference type="SAM" id="Phobius"/>
    </source>
</evidence>
<comment type="caution">
    <text evidence="2">The sequence shown here is derived from an EMBL/GenBank/DDBJ whole genome shotgun (WGS) entry which is preliminary data.</text>
</comment>
<dbReference type="EMBL" id="BMOL01000004">
    <property type="protein sequence ID" value="GGL76390.1"/>
    <property type="molecule type" value="Genomic_DNA"/>
</dbReference>
<dbReference type="PANTHER" id="PTHR30503">
    <property type="entry name" value="INNER MEMBRANE PROTEIN YEDI"/>
    <property type="match status" value="1"/>
</dbReference>
<dbReference type="RefSeq" id="WP_188970191.1">
    <property type="nucleotide sequence ID" value="NZ_BMOL01000004.1"/>
</dbReference>
<keyword evidence="1" id="KW-1133">Transmembrane helix</keyword>
<dbReference type="InterPro" id="IPR008526">
    <property type="entry name" value="YedI"/>
</dbReference>
<feature type="transmembrane region" description="Helical" evidence="1">
    <location>
        <begin position="75"/>
        <end position="93"/>
    </location>
</feature>